<dbReference type="Gene3D" id="3.40.630.10">
    <property type="entry name" value="Zn peptidases"/>
    <property type="match status" value="2"/>
</dbReference>
<proteinExistence type="predicted"/>
<organism evidence="6">
    <name type="scientific">uncultured Anaerotruncus sp</name>
    <dbReference type="NCBI Taxonomy" id="905011"/>
    <lineage>
        <taxon>Bacteria</taxon>
        <taxon>Bacillati</taxon>
        <taxon>Bacillota</taxon>
        <taxon>Clostridia</taxon>
        <taxon>Eubacteriales</taxon>
        <taxon>Oscillospiraceae</taxon>
        <taxon>Anaerotruncus</taxon>
        <taxon>environmental samples</taxon>
    </lineage>
</organism>
<comment type="cofactor">
    <cofactor evidence="1">
        <name>Zn(2+)</name>
        <dbReference type="ChEBI" id="CHEBI:29105"/>
    </cofactor>
</comment>
<protein>
    <submittedName>
        <fullName evidence="6">Probable succinyl-diaminopimelate desuccinylase</fullName>
        <ecNumber evidence="6">3.5.1.18</ecNumber>
    </submittedName>
</protein>
<dbReference type="SUPFAM" id="SSF55031">
    <property type="entry name" value="Bacterial exopeptidase dimerisation domain"/>
    <property type="match status" value="1"/>
</dbReference>
<dbReference type="InterPro" id="IPR011650">
    <property type="entry name" value="Peptidase_M20_dimer"/>
</dbReference>
<gene>
    <name evidence="6" type="primary">dapE_3</name>
    <name evidence="6" type="ORF">SAMEA3545359_02381</name>
</gene>
<dbReference type="Gene3D" id="3.30.70.360">
    <property type="match status" value="1"/>
</dbReference>
<dbReference type="GO" id="GO:0046872">
    <property type="term" value="F:metal ion binding"/>
    <property type="evidence" value="ECO:0007669"/>
    <property type="project" value="UniProtKB-KW"/>
</dbReference>
<evidence type="ECO:0000256" key="3">
    <source>
        <dbReference type="ARBA" id="ARBA00022801"/>
    </source>
</evidence>
<dbReference type="PANTHER" id="PTHR43808">
    <property type="entry name" value="ACETYLORNITHINE DEACETYLASE"/>
    <property type="match status" value="1"/>
</dbReference>
<dbReference type="InterPro" id="IPR050072">
    <property type="entry name" value="Peptidase_M20A"/>
</dbReference>
<name>A0A1C6JXF9_9FIRM</name>
<dbReference type="InterPro" id="IPR001261">
    <property type="entry name" value="ArgE/DapE_CS"/>
</dbReference>
<keyword evidence="3 6" id="KW-0378">Hydrolase</keyword>
<sequence length="375" mass="39904">MEKTVSLLQELITLRTDGDGERQIADFIEGLFAGTAATTRRFVHSDTRHSLQVCIPGRDHSRSVALVGHIDTVPVSDGPLWQHPPFSGHYDGEFVWGRGSADMKGGDTAMILVGQHLLAASEPPALDVELLFTCDEETSGMGVVAMQQAGVFDRAVAAFICEPTSCRPGVCEKGALWLQVTAQGVSSHGSRPDLGVSAIDGINAFAQRLAGALSAGAAHPLLGRTTMAMTTFSGGVKTNVIPDSATATFDIRAVPGLQNRQIIEMSGQIARSLCLERPGLHLSAAVQNDRPAIELPADSSFGSIVDDACRRCGVDPVHRGLYFYSDGSQFVPQTGVPFVILGPGDDAICHCRDEKIDPREIETAKNIYLAAISQL</sequence>
<dbReference type="EC" id="3.5.1.18" evidence="6"/>
<dbReference type="InterPro" id="IPR036264">
    <property type="entry name" value="Bact_exopeptidase_dim_dom"/>
</dbReference>
<evidence type="ECO:0000313" key="6">
    <source>
        <dbReference type="EMBL" id="SCJ86683.1"/>
    </source>
</evidence>
<keyword evidence="4" id="KW-0862">Zinc</keyword>
<accession>A0A1C6JXF9</accession>
<dbReference type="EMBL" id="FMHG01000002">
    <property type="protein sequence ID" value="SCJ86683.1"/>
    <property type="molecule type" value="Genomic_DNA"/>
</dbReference>
<dbReference type="PROSITE" id="PS00758">
    <property type="entry name" value="ARGE_DAPE_CPG2_1"/>
    <property type="match status" value="1"/>
</dbReference>
<dbReference type="SUPFAM" id="SSF53187">
    <property type="entry name" value="Zn-dependent exopeptidases"/>
    <property type="match status" value="1"/>
</dbReference>
<evidence type="ECO:0000256" key="2">
    <source>
        <dbReference type="ARBA" id="ARBA00022723"/>
    </source>
</evidence>
<evidence type="ECO:0000256" key="4">
    <source>
        <dbReference type="ARBA" id="ARBA00022833"/>
    </source>
</evidence>
<dbReference type="CDD" id="cd08659">
    <property type="entry name" value="M20_ArgE_DapE-like"/>
    <property type="match status" value="1"/>
</dbReference>
<dbReference type="Pfam" id="PF07687">
    <property type="entry name" value="M20_dimer"/>
    <property type="match status" value="1"/>
</dbReference>
<dbReference type="GO" id="GO:0009014">
    <property type="term" value="F:succinyl-diaminopimelate desuccinylase activity"/>
    <property type="evidence" value="ECO:0007669"/>
    <property type="project" value="UniProtKB-EC"/>
</dbReference>
<evidence type="ECO:0000256" key="1">
    <source>
        <dbReference type="ARBA" id="ARBA00001947"/>
    </source>
</evidence>
<reference evidence="6" key="1">
    <citation type="submission" date="2015-09" db="EMBL/GenBank/DDBJ databases">
        <authorList>
            <consortium name="Pathogen Informatics"/>
        </authorList>
    </citation>
    <scope>NUCLEOTIDE SEQUENCE</scope>
    <source>
        <strain evidence="6">2789STDY5834896</strain>
    </source>
</reference>
<dbReference type="Pfam" id="PF01546">
    <property type="entry name" value="Peptidase_M20"/>
    <property type="match status" value="1"/>
</dbReference>
<keyword evidence="2" id="KW-0479">Metal-binding</keyword>
<dbReference type="InterPro" id="IPR002933">
    <property type="entry name" value="Peptidase_M20"/>
</dbReference>
<feature type="domain" description="Peptidase M20 dimerisation" evidence="5">
    <location>
        <begin position="172"/>
        <end position="267"/>
    </location>
</feature>
<dbReference type="PANTHER" id="PTHR43808:SF32">
    <property type="entry name" value="ARGE_DAPE-RELATED DEACYLASE"/>
    <property type="match status" value="1"/>
</dbReference>
<dbReference type="AlphaFoldDB" id="A0A1C6JXF9"/>
<evidence type="ECO:0000259" key="5">
    <source>
        <dbReference type="Pfam" id="PF07687"/>
    </source>
</evidence>